<comment type="cofactor">
    <cofactor evidence="1">
        <name>FMN</name>
        <dbReference type="ChEBI" id="CHEBI:58210"/>
    </cofactor>
</comment>
<dbReference type="OrthoDB" id="9809288at2"/>
<evidence type="ECO:0000256" key="3">
    <source>
        <dbReference type="ARBA" id="ARBA00022630"/>
    </source>
</evidence>
<feature type="domain" description="Nitroreductase" evidence="7">
    <location>
        <begin position="9"/>
        <end position="189"/>
    </location>
</feature>
<dbReference type="PANTHER" id="PTHR43673">
    <property type="entry name" value="NAD(P)H NITROREDUCTASE YDGI-RELATED"/>
    <property type="match status" value="1"/>
</dbReference>
<dbReference type="Pfam" id="PF00881">
    <property type="entry name" value="Nitroreductase"/>
    <property type="match status" value="1"/>
</dbReference>
<dbReference type="CDD" id="cd02149">
    <property type="entry name" value="NfsB-like"/>
    <property type="match status" value="1"/>
</dbReference>
<evidence type="ECO:0000313" key="8">
    <source>
        <dbReference type="EMBL" id="MVX57712.1"/>
    </source>
</evidence>
<dbReference type="PANTHER" id="PTHR43673:SF2">
    <property type="entry name" value="NITROREDUCTASE"/>
    <property type="match status" value="1"/>
</dbReference>
<dbReference type="InterPro" id="IPR000415">
    <property type="entry name" value="Nitroreductase-like"/>
</dbReference>
<dbReference type="InterPro" id="IPR033878">
    <property type="entry name" value="NfsB-like"/>
</dbReference>
<evidence type="ECO:0000256" key="5">
    <source>
        <dbReference type="ARBA" id="ARBA00022857"/>
    </source>
</evidence>
<keyword evidence="4" id="KW-0288">FMN</keyword>
<dbReference type="Proteomes" id="UP000472580">
    <property type="component" value="Unassembled WGS sequence"/>
</dbReference>
<sequence>MDFLELSEKRFTAKKFDPSKSISAEDFDKLKKILQLAPSSVNSQPWIFLTGSSEEAKKRIRPAVADFNWPRLDTCSHFVLIAVRNGLSDKYQHRLLEQETKDGRVANEEAAKEIYDGRQYFINLREQVGETLNWEKKQAYIAMTALLYGASSMGIDSTPIEGFDEAAMDKVLNLDMYGARSVLLVTLGYDAEDDHNRTRPKSRLPQEDIFYDLDKYRG</sequence>
<evidence type="ECO:0000256" key="1">
    <source>
        <dbReference type="ARBA" id="ARBA00001917"/>
    </source>
</evidence>
<keyword evidence="6" id="KW-0560">Oxidoreductase</keyword>
<keyword evidence="9" id="KW-1185">Reference proteome</keyword>
<dbReference type="InterPro" id="IPR029479">
    <property type="entry name" value="Nitroreductase"/>
</dbReference>
<comment type="similarity">
    <text evidence="2">Belongs to the nitroreductase family.</text>
</comment>
<accession>A0A6L6YL80</accession>
<protein>
    <submittedName>
        <fullName evidence="8">NAD(P)H-dependent oxidoreductase</fullName>
    </submittedName>
</protein>
<evidence type="ECO:0000256" key="2">
    <source>
        <dbReference type="ARBA" id="ARBA00007118"/>
    </source>
</evidence>
<dbReference type="AlphaFoldDB" id="A0A6L6YL80"/>
<keyword evidence="5" id="KW-0521">NADP</keyword>
<gene>
    <name evidence="8" type="ORF">E5987_10985</name>
</gene>
<keyword evidence="3" id="KW-0285">Flavoprotein</keyword>
<dbReference type="RefSeq" id="WP_160336126.1">
    <property type="nucleotide sequence ID" value="NZ_CALPCR010000007.1"/>
</dbReference>
<evidence type="ECO:0000256" key="4">
    <source>
        <dbReference type="ARBA" id="ARBA00022643"/>
    </source>
</evidence>
<dbReference type="GO" id="GO:0016491">
    <property type="term" value="F:oxidoreductase activity"/>
    <property type="evidence" value="ECO:0007669"/>
    <property type="project" value="UniProtKB-KW"/>
</dbReference>
<evidence type="ECO:0000256" key="6">
    <source>
        <dbReference type="ARBA" id="ARBA00023002"/>
    </source>
</evidence>
<evidence type="ECO:0000313" key="9">
    <source>
        <dbReference type="Proteomes" id="UP000472580"/>
    </source>
</evidence>
<dbReference type="Gene3D" id="3.40.109.10">
    <property type="entry name" value="NADH Oxidase"/>
    <property type="match status" value="1"/>
</dbReference>
<name>A0A6L6YL80_9BURK</name>
<reference evidence="8 9" key="1">
    <citation type="submission" date="2019-12" db="EMBL/GenBank/DDBJ databases">
        <title>Microbes associate with the intestines of laboratory mice.</title>
        <authorList>
            <person name="Navarre W."/>
            <person name="Wong E."/>
        </authorList>
    </citation>
    <scope>NUCLEOTIDE SEQUENCE [LARGE SCALE GENOMIC DNA]</scope>
    <source>
        <strain evidence="8 9">NM82_D38</strain>
    </source>
</reference>
<organism evidence="8 9">
    <name type="scientific">Parasutterella muris</name>
    <dbReference type="NCBI Taxonomy" id="2565572"/>
    <lineage>
        <taxon>Bacteria</taxon>
        <taxon>Pseudomonadati</taxon>
        <taxon>Pseudomonadota</taxon>
        <taxon>Betaproteobacteria</taxon>
        <taxon>Burkholderiales</taxon>
        <taxon>Sutterellaceae</taxon>
        <taxon>Parasutterella</taxon>
    </lineage>
</organism>
<proteinExistence type="inferred from homology"/>
<comment type="caution">
    <text evidence="8">The sequence shown here is derived from an EMBL/GenBank/DDBJ whole genome shotgun (WGS) entry which is preliminary data.</text>
</comment>
<dbReference type="EMBL" id="WSRP01000042">
    <property type="protein sequence ID" value="MVX57712.1"/>
    <property type="molecule type" value="Genomic_DNA"/>
</dbReference>
<evidence type="ECO:0000259" key="7">
    <source>
        <dbReference type="Pfam" id="PF00881"/>
    </source>
</evidence>
<dbReference type="SUPFAM" id="SSF55469">
    <property type="entry name" value="FMN-dependent nitroreductase-like"/>
    <property type="match status" value="1"/>
</dbReference>